<evidence type="ECO:0000313" key="1">
    <source>
        <dbReference type="EMBL" id="SEG62029.1"/>
    </source>
</evidence>
<dbReference type="RefSeq" id="WP_103934707.1">
    <property type="nucleotide sequence ID" value="NZ_FNVA01000007.1"/>
</dbReference>
<dbReference type="Proteomes" id="UP000236728">
    <property type="component" value="Unassembled WGS sequence"/>
</dbReference>
<organism evidence="1 2">
    <name type="scientific">Bryocella elongata</name>
    <dbReference type="NCBI Taxonomy" id="863522"/>
    <lineage>
        <taxon>Bacteria</taxon>
        <taxon>Pseudomonadati</taxon>
        <taxon>Acidobacteriota</taxon>
        <taxon>Terriglobia</taxon>
        <taxon>Terriglobales</taxon>
        <taxon>Acidobacteriaceae</taxon>
        <taxon>Bryocella</taxon>
    </lineage>
</organism>
<accession>A0A1H6BMT8</accession>
<keyword evidence="2" id="KW-1185">Reference proteome</keyword>
<reference evidence="1 2" key="1">
    <citation type="submission" date="2016-10" db="EMBL/GenBank/DDBJ databases">
        <authorList>
            <person name="de Groot N.N."/>
        </authorList>
    </citation>
    <scope>NUCLEOTIDE SEQUENCE [LARGE SCALE GENOMIC DNA]</scope>
    <source>
        <strain evidence="1 2">DSM 22489</strain>
    </source>
</reference>
<dbReference type="EMBL" id="FNVA01000007">
    <property type="protein sequence ID" value="SEG62029.1"/>
    <property type="molecule type" value="Genomic_DNA"/>
</dbReference>
<name>A0A1H6BMT8_9BACT</name>
<protein>
    <submittedName>
        <fullName evidence="1">Uncharacterized protein</fullName>
    </submittedName>
</protein>
<sequence length="145" mass="16648">MDYAFEFHDSWLKELVCGEDGHGYAVFHASVYRSERRLLDPPYESGWQNVRFQFEGMRIEGRVVELDQNASDGDLWLDGEKDSLVPNASGLFRLPLNFRGSVRMELCLAPEFNIFSIHATAVRSQFEGEFELETIWNVDGTMTGM</sequence>
<dbReference type="AlphaFoldDB" id="A0A1H6BMT8"/>
<proteinExistence type="predicted"/>
<evidence type="ECO:0000313" key="2">
    <source>
        <dbReference type="Proteomes" id="UP000236728"/>
    </source>
</evidence>
<gene>
    <name evidence="1" type="ORF">SAMN05421819_3863</name>
</gene>